<comment type="caution">
    <text evidence="1">The sequence shown here is derived from an EMBL/GenBank/DDBJ whole genome shotgun (WGS) entry which is preliminary data.</text>
</comment>
<organism evidence="1 2">
    <name type="scientific">Tanacetum coccineum</name>
    <dbReference type="NCBI Taxonomy" id="301880"/>
    <lineage>
        <taxon>Eukaryota</taxon>
        <taxon>Viridiplantae</taxon>
        <taxon>Streptophyta</taxon>
        <taxon>Embryophyta</taxon>
        <taxon>Tracheophyta</taxon>
        <taxon>Spermatophyta</taxon>
        <taxon>Magnoliopsida</taxon>
        <taxon>eudicotyledons</taxon>
        <taxon>Gunneridae</taxon>
        <taxon>Pentapetalae</taxon>
        <taxon>asterids</taxon>
        <taxon>campanulids</taxon>
        <taxon>Asterales</taxon>
        <taxon>Asteraceae</taxon>
        <taxon>Asteroideae</taxon>
        <taxon>Anthemideae</taxon>
        <taxon>Anthemidinae</taxon>
        <taxon>Tanacetum</taxon>
    </lineage>
</organism>
<accession>A0ABQ4WFL9</accession>
<sequence>MNYYEPNLYYDSNYSGFDQFEPPKFPVIHQPIREKTCAELLAEERAANINTQPMQYPVIHQPPQEETSLEFLQDKRNLINSVQTFLRKFNRFSFYEMTKVVSLAWETISKIEHAFKDKQYQPEGILELFRKRHDDVQNIHEELAEYINTPNWNRPIVYYDDDDNEDYTIAITPVLSTKEPVNSLIMENEHLDTIPATESEELKKSSVENLVQIPSESEGIPNNICDVPFHDNSPPLDISKDQFEGFSDSNNDSTSIDDDSFSIDNIDYVEASPPDSKLVSLEVVEIVIPEIEALKDNPTPSSDFVTKSSSTSLNFFLEETNTFDNSLPESETFCFNLEEISSGSPTSYLDLSLPDYEAFFCDSESDSGNFTMDVVEDIFDNPTREPRVHVPNVLPTHPTLQLDSDFTLSSDSLGFDLVVSFPSGTRNKIFDPGIFIKFQSKRFLSPNEFSISFIHDPLSPVFDTLLLFLSKNEDNVFNLGILASNEEKSPHLLSHRGFKAFQLISESPMMIFGGNTPNLDVSYLHFYPLDHLKYRGSGQAK</sequence>
<evidence type="ECO:0000313" key="2">
    <source>
        <dbReference type="Proteomes" id="UP001151760"/>
    </source>
</evidence>
<proteinExistence type="predicted"/>
<reference evidence="1" key="1">
    <citation type="journal article" date="2022" name="Int. J. Mol. Sci.">
        <title>Draft Genome of Tanacetum Coccineum: Genomic Comparison of Closely Related Tanacetum-Family Plants.</title>
        <authorList>
            <person name="Yamashiro T."/>
            <person name="Shiraishi A."/>
            <person name="Nakayama K."/>
            <person name="Satake H."/>
        </authorList>
    </citation>
    <scope>NUCLEOTIDE SEQUENCE</scope>
</reference>
<evidence type="ECO:0000313" key="1">
    <source>
        <dbReference type="EMBL" id="GJS51677.1"/>
    </source>
</evidence>
<protein>
    <submittedName>
        <fullName evidence="1">Uncharacterized protein</fullName>
    </submittedName>
</protein>
<dbReference type="EMBL" id="BQNB010008602">
    <property type="protein sequence ID" value="GJS51677.1"/>
    <property type="molecule type" value="Genomic_DNA"/>
</dbReference>
<keyword evidence="2" id="KW-1185">Reference proteome</keyword>
<name>A0ABQ4WFL9_9ASTR</name>
<reference evidence="1" key="2">
    <citation type="submission" date="2022-01" db="EMBL/GenBank/DDBJ databases">
        <authorList>
            <person name="Yamashiro T."/>
            <person name="Shiraishi A."/>
            <person name="Satake H."/>
            <person name="Nakayama K."/>
        </authorList>
    </citation>
    <scope>NUCLEOTIDE SEQUENCE</scope>
</reference>
<dbReference type="Proteomes" id="UP001151760">
    <property type="component" value="Unassembled WGS sequence"/>
</dbReference>
<gene>
    <name evidence="1" type="ORF">Tco_0625039</name>
</gene>